<dbReference type="PROSITE" id="PS51212">
    <property type="entry name" value="WSC"/>
    <property type="match status" value="1"/>
</dbReference>
<organism evidence="3 4">
    <name type="scientific">Hirsutella minnesotensis 3608</name>
    <dbReference type="NCBI Taxonomy" id="1043627"/>
    <lineage>
        <taxon>Eukaryota</taxon>
        <taxon>Fungi</taxon>
        <taxon>Dikarya</taxon>
        <taxon>Ascomycota</taxon>
        <taxon>Pezizomycotina</taxon>
        <taxon>Sordariomycetes</taxon>
        <taxon>Hypocreomycetidae</taxon>
        <taxon>Hypocreales</taxon>
        <taxon>Ophiocordycipitaceae</taxon>
        <taxon>Hirsutella</taxon>
    </lineage>
</organism>
<name>A0A0F8A599_9HYPO</name>
<keyword evidence="4" id="KW-1185">Reference proteome</keyword>
<dbReference type="AlphaFoldDB" id="A0A0F8A599"/>
<protein>
    <recommendedName>
        <fullName evidence="2">WSC domain-containing protein</fullName>
    </recommendedName>
</protein>
<dbReference type="OrthoDB" id="5106279at2759"/>
<dbReference type="InterPro" id="IPR002889">
    <property type="entry name" value="WSC_carb-bd"/>
</dbReference>
<dbReference type="EMBL" id="KQ030521">
    <property type="protein sequence ID" value="KJZ74959.1"/>
    <property type="molecule type" value="Genomic_DNA"/>
</dbReference>
<proteinExistence type="predicted"/>
<evidence type="ECO:0000256" key="1">
    <source>
        <dbReference type="SAM" id="SignalP"/>
    </source>
</evidence>
<dbReference type="Pfam" id="PF01822">
    <property type="entry name" value="WSC"/>
    <property type="match status" value="1"/>
</dbReference>
<evidence type="ECO:0000259" key="2">
    <source>
        <dbReference type="PROSITE" id="PS51212"/>
    </source>
</evidence>
<accession>A0A0F8A599</accession>
<reference evidence="3 4" key="1">
    <citation type="journal article" date="2014" name="Genome Biol. Evol.">
        <title>Comparative genomics and transcriptomics analyses reveal divergent lifestyle features of nematode endoparasitic fungus Hirsutella minnesotensis.</title>
        <authorList>
            <person name="Lai Y."/>
            <person name="Liu K."/>
            <person name="Zhang X."/>
            <person name="Zhang X."/>
            <person name="Li K."/>
            <person name="Wang N."/>
            <person name="Shu C."/>
            <person name="Wu Y."/>
            <person name="Wang C."/>
            <person name="Bushley K.E."/>
            <person name="Xiang M."/>
            <person name="Liu X."/>
        </authorList>
    </citation>
    <scope>NUCLEOTIDE SEQUENCE [LARGE SCALE GENOMIC DNA]</scope>
    <source>
        <strain evidence="3 4">3608</strain>
    </source>
</reference>
<dbReference type="Proteomes" id="UP000054481">
    <property type="component" value="Unassembled WGS sequence"/>
</dbReference>
<feature type="signal peptide" evidence="1">
    <location>
        <begin position="1"/>
        <end position="17"/>
    </location>
</feature>
<feature type="domain" description="WSC" evidence="2">
    <location>
        <begin position="25"/>
        <end position="120"/>
    </location>
</feature>
<sequence length="321" mass="34066">MAAVLLLALFGASRVLAQDDHCVPGFKYLGCSNIDLSCFENPIDFADGRITPEVCQDACKGHHYAALLPDACRCGDDVDSIRAAKEDICDFSCMNIPALGTCGSTAHEDGFGTANVYESSELFHQEPLPPALESESIISLPAAKDAAWYPSFKTPCTTEAVPTLFTPVVPAPEPATFSTTCLEKVVETGVLSTRTNELLTTSFTEPEVLVTEKPSAVPETSLVIKNQFSVSYSEAFIPPTYSQQLSIPAQQACPEYGPCTPTLGAVVLEPPKTIVPVGPQTSVPIVEVSPPSQVPENASARGSIIDVVVAWTVALIAVMMV</sequence>
<dbReference type="SMART" id="SM00321">
    <property type="entry name" value="WSC"/>
    <property type="match status" value="1"/>
</dbReference>
<evidence type="ECO:0000313" key="3">
    <source>
        <dbReference type="EMBL" id="KJZ74959.1"/>
    </source>
</evidence>
<gene>
    <name evidence="3" type="ORF">HIM_05690</name>
</gene>
<evidence type="ECO:0000313" key="4">
    <source>
        <dbReference type="Proteomes" id="UP000054481"/>
    </source>
</evidence>
<keyword evidence="1" id="KW-0732">Signal</keyword>
<feature type="chain" id="PRO_5002526474" description="WSC domain-containing protein" evidence="1">
    <location>
        <begin position="18"/>
        <end position="321"/>
    </location>
</feature>